<evidence type="ECO:0000256" key="1">
    <source>
        <dbReference type="SAM" id="MobiDB-lite"/>
    </source>
</evidence>
<dbReference type="EMBL" id="AVOT02003870">
    <property type="protein sequence ID" value="MBW0474828.1"/>
    <property type="molecule type" value="Genomic_DNA"/>
</dbReference>
<feature type="compositionally biased region" description="Basic residues" evidence="1">
    <location>
        <begin position="112"/>
        <end position="121"/>
    </location>
</feature>
<name>A0A9Q3C0R2_9BASI</name>
<evidence type="ECO:0000313" key="3">
    <source>
        <dbReference type="Proteomes" id="UP000765509"/>
    </source>
</evidence>
<evidence type="ECO:0000313" key="2">
    <source>
        <dbReference type="EMBL" id="MBW0474828.1"/>
    </source>
</evidence>
<sequence>MLPDALSQKDTIKRSYGNHQRMKYQQEVLTHGGKGSHYKGELSHYPSYRKETEPERAYSHSPRLTSSRPTQPSSGFTPFREQQISAQVPILHNGRYFPEQEKDQRARTRLLSTKHRKSQTQ</sequence>
<proteinExistence type="predicted"/>
<dbReference type="Proteomes" id="UP000765509">
    <property type="component" value="Unassembled WGS sequence"/>
</dbReference>
<comment type="caution">
    <text evidence="2">The sequence shown here is derived from an EMBL/GenBank/DDBJ whole genome shotgun (WGS) entry which is preliminary data.</text>
</comment>
<feature type="region of interest" description="Disordered" evidence="1">
    <location>
        <begin position="1"/>
        <end position="121"/>
    </location>
</feature>
<reference evidence="2" key="1">
    <citation type="submission" date="2021-03" db="EMBL/GenBank/DDBJ databases">
        <title>Draft genome sequence of rust myrtle Austropuccinia psidii MF-1, a brazilian biotype.</title>
        <authorList>
            <person name="Quecine M.C."/>
            <person name="Pachon D.M.R."/>
            <person name="Bonatelli M.L."/>
            <person name="Correr F.H."/>
            <person name="Franceschini L.M."/>
            <person name="Leite T.F."/>
            <person name="Margarido G.R.A."/>
            <person name="Almeida C.A."/>
            <person name="Ferrarezi J.A."/>
            <person name="Labate C.A."/>
        </authorList>
    </citation>
    <scope>NUCLEOTIDE SEQUENCE</scope>
    <source>
        <strain evidence="2">MF-1</strain>
    </source>
</reference>
<feature type="compositionally biased region" description="Basic and acidic residues" evidence="1">
    <location>
        <begin position="38"/>
        <end position="58"/>
    </location>
</feature>
<keyword evidence="3" id="KW-1185">Reference proteome</keyword>
<accession>A0A9Q3C0R2</accession>
<protein>
    <submittedName>
        <fullName evidence="2">Uncharacterized protein</fullName>
    </submittedName>
</protein>
<dbReference type="AlphaFoldDB" id="A0A9Q3C0R2"/>
<gene>
    <name evidence="2" type="ORF">O181_014543</name>
</gene>
<organism evidence="2 3">
    <name type="scientific">Austropuccinia psidii MF-1</name>
    <dbReference type="NCBI Taxonomy" id="1389203"/>
    <lineage>
        <taxon>Eukaryota</taxon>
        <taxon>Fungi</taxon>
        <taxon>Dikarya</taxon>
        <taxon>Basidiomycota</taxon>
        <taxon>Pucciniomycotina</taxon>
        <taxon>Pucciniomycetes</taxon>
        <taxon>Pucciniales</taxon>
        <taxon>Sphaerophragmiaceae</taxon>
        <taxon>Austropuccinia</taxon>
    </lineage>
</organism>
<feature type="compositionally biased region" description="Polar residues" evidence="1">
    <location>
        <begin position="62"/>
        <end position="86"/>
    </location>
</feature>